<dbReference type="InterPro" id="IPR010770">
    <property type="entry name" value="Ecd"/>
</dbReference>
<dbReference type="EMBL" id="BGZK01000112">
    <property type="protein sequence ID" value="GBP19850.1"/>
    <property type="molecule type" value="Genomic_DNA"/>
</dbReference>
<reference evidence="2 3" key="1">
    <citation type="journal article" date="2019" name="Commun. Biol.">
        <title>The bagworm genome reveals a unique fibroin gene that provides high tensile strength.</title>
        <authorList>
            <person name="Kono N."/>
            <person name="Nakamura H."/>
            <person name="Ohtoshi R."/>
            <person name="Tomita M."/>
            <person name="Numata K."/>
            <person name="Arakawa K."/>
        </authorList>
    </citation>
    <scope>NUCLEOTIDE SEQUENCE [LARGE SCALE GENOMIC DNA]</scope>
</reference>
<dbReference type="PANTHER" id="PTHR13060:SF0">
    <property type="entry name" value="PROTEIN ECDYSONELESS HOMOLOG"/>
    <property type="match status" value="1"/>
</dbReference>
<evidence type="ECO:0000313" key="2">
    <source>
        <dbReference type="EMBL" id="GBP19850.1"/>
    </source>
</evidence>
<sequence length="598" mass="67178">MSFSSTLLHARKSRANSKSLSLTARRMDITVWMSSPNDEVAVAEAGSDTGWLAADSFSGRSRNALGGSVALVYPRVEGARGGSRGITKEYKDLIVQINDNDGEFLLIEAAEVLPSWANPETTENRVYIYNSEIHIIPPDIADLDKHLTIQEALIKITQCPSRTCASPEIQQSINKRIENYLLGHVSNIHRAIVTLPVSLASLLKLKPTLIAPIVIAYCNYDAIDAKICKNITLKDHVSTTISFTKCLYAMLMHSKLLVNIKNIDPRLKDDKKSCLGLKLCCGFEILVSHSSKDTFATKEWNIYLTSLKNNEYFKGNIEGSKKYSELLEKAKKYFIATECSYINSYLTNDIQCIMATDHYKKQCDDFRSNPTEDLIEDSDDWLQVHPDQLNELLSSRYGKQQKFKQDDIITPHTVTNKLASFFNQKSDFEGLESSDLEKSKDDDKIDFDCKVFTDTLKNILDFVVPEDNWELDSGTDLSEYGSDDDIMPDLKKSHQDSPMDIELKEKLASDIIKGNATDIPRSTFTNITQSIKEEQGASGPASNLLNTLGINKKDLCLDSDDDDDYGLRVGRYRGRERYRVEIERGPEYEPSSGPSTTP</sequence>
<proteinExistence type="predicted"/>
<dbReference type="AlphaFoldDB" id="A0A4C1U0S8"/>
<accession>A0A4C1U0S8</accession>
<comment type="caution">
    <text evidence="2">The sequence shown here is derived from an EMBL/GenBank/DDBJ whole genome shotgun (WGS) entry which is preliminary data.</text>
</comment>
<dbReference type="Proteomes" id="UP000299102">
    <property type="component" value="Unassembled WGS sequence"/>
</dbReference>
<dbReference type="Pfam" id="PF07093">
    <property type="entry name" value="SGT1"/>
    <property type="match status" value="1"/>
</dbReference>
<dbReference type="STRING" id="151549.A0A4C1U0S8"/>
<evidence type="ECO:0000256" key="1">
    <source>
        <dbReference type="SAM" id="MobiDB-lite"/>
    </source>
</evidence>
<name>A0A4C1U0S8_EUMVA</name>
<organism evidence="2 3">
    <name type="scientific">Eumeta variegata</name>
    <name type="common">Bagworm moth</name>
    <name type="synonym">Eumeta japonica</name>
    <dbReference type="NCBI Taxonomy" id="151549"/>
    <lineage>
        <taxon>Eukaryota</taxon>
        <taxon>Metazoa</taxon>
        <taxon>Ecdysozoa</taxon>
        <taxon>Arthropoda</taxon>
        <taxon>Hexapoda</taxon>
        <taxon>Insecta</taxon>
        <taxon>Pterygota</taxon>
        <taxon>Neoptera</taxon>
        <taxon>Endopterygota</taxon>
        <taxon>Lepidoptera</taxon>
        <taxon>Glossata</taxon>
        <taxon>Ditrysia</taxon>
        <taxon>Tineoidea</taxon>
        <taxon>Psychidae</taxon>
        <taxon>Oiketicinae</taxon>
        <taxon>Eumeta</taxon>
    </lineage>
</organism>
<feature type="compositionally biased region" description="Basic and acidic residues" evidence="1">
    <location>
        <begin position="577"/>
        <end position="587"/>
    </location>
</feature>
<feature type="region of interest" description="Disordered" evidence="1">
    <location>
        <begin position="577"/>
        <end position="598"/>
    </location>
</feature>
<dbReference type="OrthoDB" id="27237at2759"/>
<gene>
    <name evidence="2" type="primary">ecd</name>
    <name evidence="2" type="ORF">EVAR_75143_1</name>
</gene>
<keyword evidence="3" id="KW-1185">Reference proteome</keyword>
<dbReference type="PANTHER" id="PTHR13060">
    <property type="entry name" value="SGT1 PROTEIN HSGT1 SUPPRESSOR OF GCR2"/>
    <property type="match status" value="1"/>
</dbReference>
<protein>
    <submittedName>
        <fullName evidence="2">Protein ecdysoneless</fullName>
    </submittedName>
</protein>
<dbReference type="GO" id="GO:0005634">
    <property type="term" value="C:nucleus"/>
    <property type="evidence" value="ECO:0007669"/>
    <property type="project" value="TreeGrafter"/>
</dbReference>
<evidence type="ECO:0000313" key="3">
    <source>
        <dbReference type="Proteomes" id="UP000299102"/>
    </source>
</evidence>